<dbReference type="OrthoDB" id="10029313at2759"/>
<organism evidence="1 2">
    <name type="scientific">Dibothriocephalus latus</name>
    <name type="common">Fish tapeworm</name>
    <name type="synonym">Diphyllobothrium latum</name>
    <dbReference type="NCBI Taxonomy" id="60516"/>
    <lineage>
        <taxon>Eukaryota</taxon>
        <taxon>Metazoa</taxon>
        <taxon>Spiralia</taxon>
        <taxon>Lophotrochozoa</taxon>
        <taxon>Platyhelminthes</taxon>
        <taxon>Cestoda</taxon>
        <taxon>Eucestoda</taxon>
        <taxon>Diphyllobothriidea</taxon>
        <taxon>Diphyllobothriidae</taxon>
        <taxon>Dibothriocephalus</taxon>
    </lineage>
</organism>
<keyword evidence="2" id="KW-1185">Reference proteome</keyword>
<evidence type="ECO:0000313" key="1">
    <source>
        <dbReference type="EMBL" id="VDK75628.1"/>
    </source>
</evidence>
<protein>
    <submittedName>
        <fullName evidence="1">Uncharacterized protein</fullName>
    </submittedName>
</protein>
<accession>A0A3P6U9T0</accession>
<name>A0A3P6U9T0_DIBLA</name>
<dbReference type="AlphaFoldDB" id="A0A3P6U9T0"/>
<reference evidence="1 2" key="1">
    <citation type="submission" date="2018-11" db="EMBL/GenBank/DDBJ databases">
        <authorList>
            <consortium name="Pathogen Informatics"/>
        </authorList>
    </citation>
    <scope>NUCLEOTIDE SEQUENCE [LARGE SCALE GENOMIC DNA]</scope>
</reference>
<dbReference type="Proteomes" id="UP000281553">
    <property type="component" value="Unassembled WGS sequence"/>
</dbReference>
<proteinExistence type="predicted"/>
<sequence>MPADKGRSTVTLDRIDYLQRVKNLLDDGQFYVSCETNPIKKQKREINSMLMALENSDVIMPPDRRMARAHETALAHFYDLPEVQKEDAPLRPIVSPKGTLTYGLAKWLF</sequence>
<dbReference type="EMBL" id="UYRU01042460">
    <property type="protein sequence ID" value="VDK75628.1"/>
    <property type="molecule type" value="Genomic_DNA"/>
</dbReference>
<evidence type="ECO:0000313" key="2">
    <source>
        <dbReference type="Proteomes" id="UP000281553"/>
    </source>
</evidence>
<gene>
    <name evidence="1" type="ORF">DILT_LOCUS2683</name>
</gene>